<dbReference type="SUPFAM" id="SSF52343">
    <property type="entry name" value="Ferredoxin reductase-like, C-terminal NADP-linked domain"/>
    <property type="match status" value="1"/>
</dbReference>
<keyword evidence="13" id="KW-0175">Coiled coil</keyword>
<keyword evidence="18" id="KW-1185">Reference proteome</keyword>
<dbReference type="GO" id="GO:0006879">
    <property type="term" value="P:intracellular iron ion homeostasis"/>
    <property type="evidence" value="ECO:0007669"/>
    <property type="project" value="TreeGrafter"/>
</dbReference>
<evidence type="ECO:0000256" key="4">
    <source>
        <dbReference type="ARBA" id="ARBA00022448"/>
    </source>
</evidence>
<comment type="catalytic activity">
    <reaction evidence="12">
        <text>2 a Fe(II)-siderophore + NADP(+) + H(+) = 2 a Fe(III)-siderophore + NADPH</text>
        <dbReference type="Rhea" id="RHEA:28795"/>
        <dbReference type="Rhea" id="RHEA-COMP:11342"/>
        <dbReference type="Rhea" id="RHEA-COMP:11344"/>
        <dbReference type="ChEBI" id="CHEBI:15378"/>
        <dbReference type="ChEBI" id="CHEBI:29033"/>
        <dbReference type="ChEBI" id="CHEBI:29034"/>
        <dbReference type="ChEBI" id="CHEBI:57783"/>
        <dbReference type="ChEBI" id="CHEBI:58349"/>
        <dbReference type="EC" id="1.16.1.9"/>
    </reaction>
</comment>
<protein>
    <recommendedName>
        <fullName evidence="3">ferric-chelate reductase (NADPH)</fullName>
        <ecNumber evidence="3">1.16.1.9</ecNumber>
    </recommendedName>
</protein>
<evidence type="ECO:0000313" key="17">
    <source>
        <dbReference type="EMBL" id="KAH0558605.1"/>
    </source>
</evidence>
<keyword evidence="4" id="KW-0813">Transport</keyword>
<evidence type="ECO:0000256" key="9">
    <source>
        <dbReference type="ARBA" id="ARBA00023002"/>
    </source>
</evidence>
<dbReference type="EC" id="1.16.1.9" evidence="3"/>
<evidence type="ECO:0000259" key="16">
    <source>
        <dbReference type="PROSITE" id="PS51384"/>
    </source>
</evidence>
<keyword evidence="8 15" id="KW-1133">Transmembrane helix</keyword>
<accession>A0A9P8LAH3</accession>
<feature type="transmembrane region" description="Helical" evidence="15">
    <location>
        <begin position="67"/>
        <end position="87"/>
    </location>
</feature>
<dbReference type="Proteomes" id="UP000750711">
    <property type="component" value="Unassembled WGS sequence"/>
</dbReference>
<dbReference type="GO" id="GO:0006826">
    <property type="term" value="P:iron ion transport"/>
    <property type="evidence" value="ECO:0007669"/>
    <property type="project" value="TreeGrafter"/>
</dbReference>
<evidence type="ECO:0000313" key="18">
    <source>
        <dbReference type="Proteomes" id="UP000750711"/>
    </source>
</evidence>
<dbReference type="GO" id="GO:0052851">
    <property type="term" value="F:ferric-chelate reductase (NADPH) activity"/>
    <property type="evidence" value="ECO:0007669"/>
    <property type="project" value="UniProtKB-EC"/>
</dbReference>
<keyword evidence="9" id="KW-0560">Oxidoreductase</keyword>
<dbReference type="Pfam" id="PF01794">
    <property type="entry name" value="Ferric_reduct"/>
    <property type="match status" value="1"/>
</dbReference>
<evidence type="ECO:0000256" key="12">
    <source>
        <dbReference type="ARBA" id="ARBA00048483"/>
    </source>
</evidence>
<feature type="compositionally biased region" description="Basic and acidic residues" evidence="14">
    <location>
        <begin position="612"/>
        <end position="655"/>
    </location>
</feature>
<keyword evidence="6 15" id="KW-0812">Transmembrane</keyword>
<dbReference type="Pfam" id="PF08030">
    <property type="entry name" value="NAD_binding_6"/>
    <property type="match status" value="1"/>
</dbReference>
<keyword evidence="11 15" id="KW-0472">Membrane</keyword>
<sequence>MPTLKALAARANAAAQELDALILMAEREAASLAKRIIIQTNSSSPQALINAQRQDPFAKSGKYALGWVYFCLVVLLIATIMHLYFYWIDKIRTALYKEAMEVEHSSSPQSDYEMASLATNSTAAKLFPRDSSPLEKPKAQSSISSVGPLNNALAGIRWCFYRPIPRLRWRKHEITFPSIGVTLIVFSALAFVTLYSFVPQPLYRASIAYGSPPLAIRAGMIAVAMTPWIIALSMKANLVSMVTGIGHERLNVLHRWGGYICLFLSLVHTIPFYVHPVWDQGGWAVFQKYFTGKGPIYGTGIASLVPLLWLCIASLPILRKWMYELFVALHVPVAIVYVAMLFWHCHNYLTSWHYLFATVGIWLLSLFARLFKLNWTHPFRMSWLIGDEAAVTILPENALKITIPTQVRWCPGQYVYLRMPGVSIFENHPFTVTSLCSEDFPSEYGEGYRDMILVFRPFGGFTRKVLKAAVAKGPYKTYRAFLDGPYGGMKRQMESFDTVVLIAGGSGVTALVSQLLDLVKRMRDGKAITKTVHVLWAIKRLEAVDWFKEELRICREYAPPDSVRCHFFVTAAKRHGASVSLSQKDNVISDMLHDKLNNFAQGIASKRSSALIREDAAGDPERERELRRENEDRITALPKQEDIRPPEPAHARDSSMGHTRQRPSLTLSMKGVSRPSLEGNFEFGFPETPTMIEKSLVRFAFGVSAVGKKEGWLTEYGRPDLPYMLRSLSRDFGKRTCVYVCGPPGMREDVAKTVARLQQEVWEDDYKDEIFLHTENYAL</sequence>
<evidence type="ECO:0000256" key="1">
    <source>
        <dbReference type="ARBA" id="ARBA00004651"/>
    </source>
</evidence>
<keyword evidence="7" id="KW-0249">Electron transport</keyword>
<feature type="coiled-coil region" evidence="13">
    <location>
        <begin position="8"/>
        <end position="35"/>
    </location>
</feature>
<gene>
    <name evidence="17" type="ORF">GP486_004745</name>
</gene>
<feature type="transmembrane region" description="Helical" evidence="15">
    <location>
        <begin position="174"/>
        <end position="195"/>
    </location>
</feature>
<dbReference type="SFLD" id="SFLDG01168">
    <property type="entry name" value="Ferric_reductase_subgroup_(FRE"/>
    <property type="match status" value="1"/>
</dbReference>
<feature type="transmembrane region" description="Helical" evidence="15">
    <location>
        <begin position="294"/>
        <end position="318"/>
    </location>
</feature>
<evidence type="ECO:0000256" key="3">
    <source>
        <dbReference type="ARBA" id="ARBA00012668"/>
    </source>
</evidence>
<dbReference type="InterPro" id="IPR017927">
    <property type="entry name" value="FAD-bd_FR_type"/>
</dbReference>
<evidence type="ECO:0000256" key="7">
    <source>
        <dbReference type="ARBA" id="ARBA00022982"/>
    </source>
</evidence>
<reference evidence="17" key="1">
    <citation type="submission" date="2021-03" db="EMBL/GenBank/DDBJ databases">
        <title>Comparative genomics and phylogenomic investigation of the class Geoglossomycetes provide insights into ecological specialization and systematics.</title>
        <authorList>
            <person name="Melie T."/>
            <person name="Pirro S."/>
            <person name="Miller A.N."/>
            <person name="Quandt A."/>
        </authorList>
    </citation>
    <scope>NUCLEOTIDE SEQUENCE</scope>
    <source>
        <strain evidence="17">CAQ_001_2017</strain>
    </source>
</reference>
<dbReference type="SFLD" id="SFLDS00052">
    <property type="entry name" value="Ferric_Reductase_Domain"/>
    <property type="match status" value="1"/>
</dbReference>
<dbReference type="InterPro" id="IPR039261">
    <property type="entry name" value="FNR_nucleotide-bd"/>
</dbReference>
<dbReference type="CDD" id="cd06186">
    <property type="entry name" value="NOX_Duox_like_FAD_NADP"/>
    <property type="match status" value="1"/>
</dbReference>
<evidence type="ECO:0000256" key="13">
    <source>
        <dbReference type="SAM" id="Coils"/>
    </source>
</evidence>
<dbReference type="Gene3D" id="3.40.50.80">
    <property type="entry name" value="Nucleotide-binding domain of ferredoxin-NADP reductase (FNR) module"/>
    <property type="match status" value="2"/>
</dbReference>
<keyword evidence="10" id="KW-0406">Ion transport</keyword>
<dbReference type="PANTHER" id="PTHR32361:SF23">
    <property type="entry name" value="FERRIC-CHELATE REDUCTASE"/>
    <property type="match status" value="1"/>
</dbReference>
<feature type="compositionally biased region" description="Polar residues" evidence="14">
    <location>
        <begin position="656"/>
        <end position="665"/>
    </location>
</feature>
<dbReference type="InterPro" id="IPR013130">
    <property type="entry name" value="Fe3_Rdtase_TM_dom"/>
</dbReference>
<evidence type="ECO:0000256" key="8">
    <source>
        <dbReference type="ARBA" id="ARBA00022989"/>
    </source>
</evidence>
<evidence type="ECO:0000256" key="15">
    <source>
        <dbReference type="SAM" id="Phobius"/>
    </source>
</evidence>
<comment type="similarity">
    <text evidence="2">Belongs to the ferric reductase (FRE) family.</text>
</comment>
<feature type="transmembrane region" description="Helical" evidence="15">
    <location>
        <begin position="325"/>
        <end position="345"/>
    </location>
</feature>
<dbReference type="Pfam" id="PF08022">
    <property type="entry name" value="FAD_binding_8"/>
    <property type="match status" value="1"/>
</dbReference>
<dbReference type="PROSITE" id="PS51384">
    <property type="entry name" value="FAD_FR"/>
    <property type="match status" value="1"/>
</dbReference>
<dbReference type="EMBL" id="JAGHQM010000795">
    <property type="protein sequence ID" value="KAH0558605.1"/>
    <property type="molecule type" value="Genomic_DNA"/>
</dbReference>
<evidence type="ECO:0000256" key="2">
    <source>
        <dbReference type="ARBA" id="ARBA00006278"/>
    </source>
</evidence>
<dbReference type="InterPro" id="IPR017938">
    <property type="entry name" value="Riboflavin_synthase-like_b-brl"/>
</dbReference>
<feature type="region of interest" description="Disordered" evidence="14">
    <location>
        <begin position="611"/>
        <end position="665"/>
    </location>
</feature>
<name>A0A9P8LAH3_9PEZI</name>
<evidence type="ECO:0000256" key="11">
    <source>
        <dbReference type="ARBA" id="ARBA00023136"/>
    </source>
</evidence>
<organism evidence="17 18">
    <name type="scientific">Trichoglossum hirsutum</name>
    <dbReference type="NCBI Taxonomy" id="265104"/>
    <lineage>
        <taxon>Eukaryota</taxon>
        <taxon>Fungi</taxon>
        <taxon>Dikarya</taxon>
        <taxon>Ascomycota</taxon>
        <taxon>Pezizomycotina</taxon>
        <taxon>Geoglossomycetes</taxon>
        <taxon>Geoglossales</taxon>
        <taxon>Geoglossaceae</taxon>
        <taxon>Trichoglossum</taxon>
    </lineage>
</organism>
<keyword evidence="5" id="KW-1003">Cell membrane</keyword>
<evidence type="ECO:0000256" key="10">
    <source>
        <dbReference type="ARBA" id="ARBA00023065"/>
    </source>
</evidence>
<proteinExistence type="inferred from homology"/>
<evidence type="ECO:0000256" key="5">
    <source>
        <dbReference type="ARBA" id="ARBA00022475"/>
    </source>
</evidence>
<feature type="transmembrane region" description="Helical" evidence="15">
    <location>
        <begin position="256"/>
        <end position="274"/>
    </location>
</feature>
<feature type="transmembrane region" description="Helical" evidence="15">
    <location>
        <begin position="498"/>
        <end position="516"/>
    </location>
</feature>
<feature type="transmembrane region" description="Helical" evidence="15">
    <location>
        <begin position="215"/>
        <end position="235"/>
    </location>
</feature>
<comment type="caution">
    <text evidence="17">The sequence shown here is derived from an EMBL/GenBank/DDBJ whole genome shotgun (WGS) entry which is preliminary data.</text>
</comment>
<dbReference type="InterPro" id="IPR013121">
    <property type="entry name" value="Fe_red_NAD-bd_6"/>
</dbReference>
<dbReference type="SUPFAM" id="SSF63380">
    <property type="entry name" value="Riboflavin synthase domain-like"/>
    <property type="match status" value="1"/>
</dbReference>
<comment type="subcellular location">
    <subcellularLocation>
        <location evidence="1">Cell membrane</location>
        <topology evidence="1">Multi-pass membrane protein</topology>
    </subcellularLocation>
</comment>
<dbReference type="InterPro" id="IPR051410">
    <property type="entry name" value="Ferric/Cupric_Reductase"/>
</dbReference>
<evidence type="ECO:0000256" key="6">
    <source>
        <dbReference type="ARBA" id="ARBA00022692"/>
    </source>
</evidence>
<dbReference type="GO" id="GO:0005886">
    <property type="term" value="C:plasma membrane"/>
    <property type="evidence" value="ECO:0007669"/>
    <property type="project" value="UniProtKB-SubCell"/>
</dbReference>
<evidence type="ECO:0000256" key="14">
    <source>
        <dbReference type="SAM" id="MobiDB-lite"/>
    </source>
</evidence>
<dbReference type="GO" id="GO:0015677">
    <property type="term" value="P:copper ion import"/>
    <property type="evidence" value="ECO:0007669"/>
    <property type="project" value="TreeGrafter"/>
</dbReference>
<feature type="domain" description="FAD-binding FR-type" evidence="16">
    <location>
        <begin position="381"/>
        <end position="492"/>
    </location>
</feature>
<dbReference type="InterPro" id="IPR013112">
    <property type="entry name" value="FAD-bd_8"/>
</dbReference>
<dbReference type="AlphaFoldDB" id="A0A9P8LAH3"/>
<feature type="transmembrane region" description="Helical" evidence="15">
    <location>
        <begin position="351"/>
        <end position="371"/>
    </location>
</feature>
<dbReference type="PANTHER" id="PTHR32361">
    <property type="entry name" value="FERRIC/CUPRIC REDUCTASE TRANSMEMBRANE COMPONENT"/>
    <property type="match status" value="1"/>
</dbReference>